<dbReference type="GO" id="GO:0008218">
    <property type="term" value="P:bioluminescence"/>
    <property type="evidence" value="ECO:0007669"/>
    <property type="project" value="UniProtKB-KW"/>
</dbReference>
<feature type="domain" description="AMP-dependent synthetase/ligase" evidence="13">
    <location>
        <begin position="79"/>
        <end position="459"/>
    </location>
</feature>
<dbReference type="PANTHER" id="PTHR24096">
    <property type="entry name" value="LONG-CHAIN-FATTY-ACID--COA LIGASE"/>
    <property type="match status" value="1"/>
</dbReference>
<dbReference type="Gene3D" id="3.30.300.30">
    <property type="match status" value="1"/>
</dbReference>
<evidence type="ECO:0000256" key="3">
    <source>
        <dbReference type="ARBA" id="ARBA00012532"/>
    </source>
</evidence>
<dbReference type="InterPro" id="IPR025110">
    <property type="entry name" value="AMP-bd_C"/>
</dbReference>
<keyword evidence="11" id="KW-0599">Photoprotein</keyword>
<proteinExistence type="evidence at transcript level"/>
<keyword evidence="10" id="KW-0455">Luminescence</keyword>
<dbReference type="InterPro" id="IPR045851">
    <property type="entry name" value="AMP-bd_C_sf"/>
</dbReference>
<evidence type="ECO:0000256" key="2">
    <source>
        <dbReference type="ARBA" id="ARBA00006432"/>
    </source>
</evidence>
<organism evidence="15">
    <name type="scientific">Corethrella appendiculata</name>
    <dbReference type="NCBI Taxonomy" id="1370023"/>
    <lineage>
        <taxon>Eukaryota</taxon>
        <taxon>Metazoa</taxon>
        <taxon>Ecdysozoa</taxon>
        <taxon>Arthropoda</taxon>
        <taxon>Hexapoda</taxon>
        <taxon>Insecta</taxon>
        <taxon>Pterygota</taxon>
        <taxon>Neoptera</taxon>
        <taxon>Endopterygota</taxon>
        <taxon>Diptera</taxon>
        <taxon>Nematocera</taxon>
        <taxon>Culicoidea</taxon>
        <taxon>Chaoboridae</taxon>
        <taxon>Corethrella</taxon>
    </lineage>
</organism>
<name>U5EJG4_9DIPT</name>
<dbReference type="Pfam" id="PF13193">
    <property type="entry name" value="AMP-binding_C"/>
    <property type="match status" value="1"/>
</dbReference>
<keyword evidence="8" id="KW-0503">Monooxygenase</keyword>
<dbReference type="EC" id="1.13.12.7" evidence="3"/>
<keyword evidence="7" id="KW-0560">Oxidoreductase</keyword>
<comment type="similarity">
    <text evidence="2">Belongs to the ATP-dependent AMP-binding enzyme family.</text>
</comment>
<dbReference type="PROSITE" id="PS00455">
    <property type="entry name" value="AMP_BINDING"/>
    <property type="match status" value="1"/>
</dbReference>
<keyword evidence="9" id="KW-0576">Peroxisome</keyword>
<evidence type="ECO:0000256" key="6">
    <source>
        <dbReference type="ARBA" id="ARBA00022840"/>
    </source>
</evidence>
<dbReference type="GO" id="GO:0004467">
    <property type="term" value="F:long-chain fatty acid-CoA ligase activity"/>
    <property type="evidence" value="ECO:0007669"/>
    <property type="project" value="TreeGrafter"/>
</dbReference>
<evidence type="ECO:0000256" key="7">
    <source>
        <dbReference type="ARBA" id="ARBA00023002"/>
    </source>
</evidence>
<dbReference type="GO" id="GO:0005524">
    <property type="term" value="F:ATP binding"/>
    <property type="evidence" value="ECO:0007669"/>
    <property type="project" value="UniProtKB-KW"/>
</dbReference>
<protein>
    <recommendedName>
        <fullName evidence="4">Luciferin 4-monooxygenase</fullName>
        <ecNumber evidence="3">1.13.12.7</ecNumber>
    </recommendedName>
</protein>
<dbReference type="InterPro" id="IPR020845">
    <property type="entry name" value="AMP-binding_CS"/>
</dbReference>
<dbReference type="AlphaFoldDB" id="U5EJG4"/>
<evidence type="ECO:0000259" key="13">
    <source>
        <dbReference type="Pfam" id="PF00501"/>
    </source>
</evidence>
<sequence>MLRNFYNKFTNLNTFTKYYLRLNNHEKKYQKQFLKYLSTNPKAYIVDSVFPQENEFVQSSIYDENFLIPKCRIEEYIWDNIQNWQEKTAMVCGITGRNYNYAKLRDYSAATAIRLQQKFNLKSGDVVGICLPNIPEFPICCFGAIEADLIVTTVNPIYTAHEISKQILDSQAKVMFCTVEKYSVLEEAVKLSEQNIPIICIKTDKNDILPRNSIDFFELMDTKGIDFSSLQKPIRDHHETVTLPYSSGTTGLPKGVMLSHTNLISNCEMLKVNTGKGTIVLPTTDSYQDVLPCVLPFFHIYGFTVTLMSKLNQGCKMVTLPGFRPDTFLNALAEHKGSVLNLVPPIIIFLTNFEGVQNKHTQSIRNIFSGAAPLAQSDAEMFLKKVPHVDFVQGYGLTETSPVVLFQSVGSTNYASIGAPCPKTQAKIVSIDDPTFTALGANQCGELLVRGPQTMKGYHNNEKATKETLVENGWLRTGDISYYDENGQFYITDRLKELIKVKGFQVPPAELEALLRSHNEIADAAVVGKSHPIDGERPVGFVVLKKNSTLNEENIKKFVAEKVAAYKKIDEIIFLEAIPKNPTGKIIRKDLKAKYCS</sequence>
<dbReference type="GO" id="GO:0005777">
    <property type="term" value="C:peroxisome"/>
    <property type="evidence" value="ECO:0007669"/>
    <property type="project" value="UniProtKB-SubCell"/>
</dbReference>
<dbReference type="Gene3D" id="3.40.50.12780">
    <property type="entry name" value="N-terminal domain of ligase-like"/>
    <property type="match status" value="1"/>
</dbReference>
<dbReference type="InterPro" id="IPR042099">
    <property type="entry name" value="ANL_N_sf"/>
</dbReference>
<evidence type="ECO:0000256" key="10">
    <source>
        <dbReference type="ARBA" id="ARBA00023223"/>
    </source>
</evidence>
<evidence type="ECO:0000313" key="15">
    <source>
        <dbReference type="EMBL" id="JAB57627.1"/>
    </source>
</evidence>
<comment type="subcellular location">
    <subcellularLocation>
        <location evidence="1">Peroxisome</location>
    </subcellularLocation>
</comment>
<evidence type="ECO:0000256" key="4">
    <source>
        <dbReference type="ARBA" id="ARBA00019043"/>
    </source>
</evidence>
<comment type="catalytic activity">
    <reaction evidence="12">
        <text>firefly D-luciferin + ATP + O2 = firefly oxyluciferin + hnu + AMP + CO2 + diphosphate</text>
        <dbReference type="Rhea" id="RHEA:10732"/>
        <dbReference type="ChEBI" id="CHEBI:15379"/>
        <dbReference type="ChEBI" id="CHEBI:16526"/>
        <dbReference type="ChEBI" id="CHEBI:16792"/>
        <dbReference type="ChEBI" id="CHEBI:30212"/>
        <dbReference type="ChEBI" id="CHEBI:30616"/>
        <dbReference type="ChEBI" id="CHEBI:33019"/>
        <dbReference type="ChEBI" id="CHEBI:58038"/>
        <dbReference type="ChEBI" id="CHEBI:456215"/>
        <dbReference type="EC" id="1.13.12.7"/>
    </reaction>
</comment>
<dbReference type="Pfam" id="PF00501">
    <property type="entry name" value="AMP-binding"/>
    <property type="match status" value="1"/>
</dbReference>
<evidence type="ECO:0000256" key="12">
    <source>
        <dbReference type="ARBA" id="ARBA00048497"/>
    </source>
</evidence>
<dbReference type="EMBL" id="GANO01002244">
    <property type="protein sequence ID" value="JAB57627.1"/>
    <property type="molecule type" value="mRNA"/>
</dbReference>
<reference evidence="15" key="1">
    <citation type="journal article" date="2014" name="Insect Biochem. Mol. Biol.">
        <title>An insight into the sialome of the frog biting fly, Corethrella appendiculata.</title>
        <authorList>
            <person name="Ribeiro J.M.C."/>
            <person name="Chagas A.C."/>
            <person name="Pham V.M."/>
            <person name="Lounibos L.P."/>
            <person name="Calvo E."/>
        </authorList>
    </citation>
    <scope>NUCLEOTIDE SEQUENCE</scope>
    <source>
        <tissue evidence="15">Salivary glands</tissue>
    </source>
</reference>
<dbReference type="PANTHER" id="PTHR24096:SF422">
    <property type="entry name" value="BCDNA.GH02901"/>
    <property type="match status" value="1"/>
</dbReference>
<keyword evidence="6" id="KW-0067">ATP-binding</keyword>
<evidence type="ECO:0000259" key="14">
    <source>
        <dbReference type="Pfam" id="PF13193"/>
    </source>
</evidence>
<evidence type="ECO:0000256" key="11">
    <source>
        <dbReference type="ARBA" id="ARBA00023262"/>
    </source>
</evidence>
<evidence type="ECO:0000256" key="9">
    <source>
        <dbReference type="ARBA" id="ARBA00023140"/>
    </source>
</evidence>
<dbReference type="GO" id="GO:0046949">
    <property type="term" value="P:fatty-acyl-CoA biosynthetic process"/>
    <property type="evidence" value="ECO:0007669"/>
    <property type="project" value="TreeGrafter"/>
</dbReference>
<accession>U5EJG4</accession>
<dbReference type="FunFam" id="3.40.50.12780:FF:000003">
    <property type="entry name" value="Long-chain-fatty-acid--CoA ligase FadD"/>
    <property type="match status" value="1"/>
</dbReference>
<evidence type="ECO:0000256" key="8">
    <source>
        <dbReference type="ARBA" id="ARBA00023033"/>
    </source>
</evidence>
<dbReference type="SUPFAM" id="SSF56801">
    <property type="entry name" value="Acetyl-CoA synthetase-like"/>
    <property type="match status" value="1"/>
</dbReference>
<evidence type="ECO:0000256" key="1">
    <source>
        <dbReference type="ARBA" id="ARBA00004275"/>
    </source>
</evidence>
<feature type="domain" description="AMP-binding enzyme C-terminal" evidence="14">
    <location>
        <begin position="510"/>
        <end position="585"/>
    </location>
</feature>
<dbReference type="InterPro" id="IPR000873">
    <property type="entry name" value="AMP-dep_synth/lig_dom"/>
</dbReference>
<dbReference type="GO" id="GO:0004497">
    <property type="term" value="F:monooxygenase activity"/>
    <property type="evidence" value="ECO:0007669"/>
    <property type="project" value="UniProtKB-KW"/>
</dbReference>
<keyword evidence="5" id="KW-0547">Nucleotide-binding</keyword>
<evidence type="ECO:0000256" key="5">
    <source>
        <dbReference type="ARBA" id="ARBA00022741"/>
    </source>
</evidence>
<dbReference type="FunFam" id="3.30.300.30:FF:000007">
    <property type="entry name" value="4-coumarate--CoA ligase 2"/>
    <property type="match status" value="1"/>
</dbReference>